<dbReference type="Proteomes" id="UP000665020">
    <property type="component" value="Chromosome"/>
</dbReference>
<dbReference type="AlphaFoldDB" id="A0A8A7K837"/>
<accession>A0A8A7K837</accession>
<evidence type="ECO:0000313" key="2">
    <source>
        <dbReference type="EMBL" id="QTL97360.1"/>
    </source>
</evidence>
<name>A0A8A7K837_9FIRM</name>
<feature type="region of interest" description="Disordered" evidence="1">
    <location>
        <begin position="1"/>
        <end position="23"/>
    </location>
</feature>
<reference evidence="2" key="1">
    <citation type="submission" date="2019-12" db="EMBL/GenBank/DDBJ databases">
        <authorList>
            <person name="zhang j."/>
            <person name="sun C.M."/>
        </authorList>
    </citation>
    <scope>NUCLEOTIDE SEQUENCE</scope>
    <source>
        <strain evidence="2">NS-1</strain>
    </source>
</reference>
<dbReference type="EMBL" id="CP046640">
    <property type="protein sequence ID" value="QTL97360.1"/>
    <property type="molecule type" value="Genomic_DNA"/>
</dbReference>
<dbReference type="RefSeq" id="WP_230868990.1">
    <property type="nucleotide sequence ID" value="NZ_CP046640.1"/>
</dbReference>
<organism evidence="2 3">
    <name type="scientific">Iocasia fonsfrigidae</name>
    <dbReference type="NCBI Taxonomy" id="2682810"/>
    <lineage>
        <taxon>Bacteria</taxon>
        <taxon>Bacillati</taxon>
        <taxon>Bacillota</taxon>
        <taxon>Clostridia</taxon>
        <taxon>Halanaerobiales</taxon>
        <taxon>Halanaerobiaceae</taxon>
        <taxon>Iocasia</taxon>
    </lineage>
</organism>
<feature type="compositionally biased region" description="Basic and acidic residues" evidence="1">
    <location>
        <begin position="7"/>
        <end position="21"/>
    </location>
</feature>
<keyword evidence="3" id="KW-1185">Reference proteome</keyword>
<sequence>MSLIEANESKWRYNPERESRNDAWPGVRQYHNSEEGRAYDRRVTCERIKLTGAKGTYDNRSWKQDMSENLIISSLNIG</sequence>
<dbReference type="KEGG" id="ifn:GM661_04840"/>
<proteinExistence type="predicted"/>
<evidence type="ECO:0000313" key="3">
    <source>
        <dbReference type="Proteomes" id="UP000665020"/>
    </source>
</evidence>
<evidence type="ECO:0000256" key="1">
    <source>
        <dbReference type="SAM" id="MobiDB-lite"/>
    </source>
</evidence>
<gene>
    <name evidence="2" type="ORF">GM661_04840</name>
</gene>
<protein>
    <submittedName>
        <fullName evidence="2">Uncharacterized protein</fullName>
    </submittedName>
</protein>